<dbReference type="Gene3D" id="1.20.5.320">
    <property type="entry name" value="6-Phosphogluconate Dehydrogenase, domain 3"/>
    <property type="match status" value="1"/>
</dbReference>
<dbReference type="PANTHER" id="PTHR22923:SF116">
    <property type="entry name" value="C1Q DOMAIN-CONTAINING PROTEIN"/>
    <property type="match status" value="1"/>
</dbReference>
<dbReference type="Pfam" id="PF00386">
    <property type="entry name" value="C1q"/>
    <property type="match status" value="1"/>
</dbReference>
<feature type="domain" description="C1q" evidence="6">
    <location>
        <begin position="88"/>
        <end position="223"/>
    </location>
</feature>
<dbReference type="SUPFAM" id="SSF49842">
    <property type="entry name" value="TNF-like"/>
    <property type="match status" value="1"/>
</dbReference>
<keyword evidence="3 5" id="KW-0732">Signal</keyword>
<dbReference type="PROSITE" id="PS50871">
    <property type="entry name" value="C1Q"/>
    <property type="match status" value="1"/>
</dbReference>
<reference evidence="7 8" key="1">
    <citation type="submission" date="2013-11" db="EMBL/GenBank/DDBJ databases">
        <title>Opisthorchis viverrini - life in the bile duct.</title>
        <authorList>
            <person name="Young N.D."/>
            <person name="Nagarajan N."/>
            <person name="Lin S.J."/>
            <person name="Korhonen P.K."/>
            <person name="Jex A.R."/>
            <person name="Hall R.S."/>
            <person name="Safavi-Hemami H."/>
            <person name="Kaewkong W."/>
            <person name="Bertrand D."/>
            <person name="Gao S."/>
            <person name="Seet Q."/>
            <person name="Wongkham S."/>
            <person name="Teh B.T."/>
            <person name="Wongkham C."/>
            <person name="Intapan P.M."/>
            <person name="Maleewong W."/>
            <person name="Yang X."/>
            <person name="Hu M."/>
            <person name="Wang Z."/>
            <person name="Hofmann A."/>
            <person name="Sternberg P.W."/>
            <person name="Tan P."/>
            <person name="Wang J."/>
            <person name="Gasser R.B."/>
        </authorList>
    </citation>
    <scope>NUCLEOTIDE SEQUENCE [LARGE SCALE GENOMIC DNA]</scope>
</reference>
<protein>
    <recommendedName>
        <fullName evidence="6">C1q domain-containing protein</fullName>
    </recommendedName>
</protein>
<gene>
    <name evidence="7" type="ORF">T265_00295</name>
</gene>
<dbReference type="PRINTS" id="PR00007">
    <property type="entry name" value="COMPLEMNTC1Q"/>
</dbReference>
<feature type="region of interest" description="Disordered" evidence="4">
    <location>
        <begin position="45"/>
        <end position="77"/>
    </location>
</feature>
<proteinExistence type="predicted"/>
<name>A0A075A397_OPIVI</name>
<dbReference type="EMBL" id="KL596621">
    <property type="protein sequence ID" value="KER33841.1"/>
    <property type="molecule type" value="Genomic_DNA"/>
</dbReference>
<comment type="subcellular location">
    <subcellularLocation>
        <location evidence="1">Secreted</location>
    </subcellularLocation>
</comment>
<dbReference type="KEGG" id="ovi:T265_00295"/>
<sequence>MQLVTVVWLFAFLHCWTRLGGVAQTSDTSCHLQLECTGTTETGPGRVRIPVRSARGPIGPTGERGLTGPPGPQGPAGLVTSSRTVGIPSEYQIAFYAGLTESIEAKPTTKDCPLIFDAVVLNLGGGYNATAGQFTAPVAGVYVFVLVLSAQSYEKAGAKLIHNGTPVLLSWCESTFWATVTNQVILKLDKGDKVWLQCREEAYRLHGHMYSNLSGYLIYPATN</sequence>
<dbReference type="OrthoDB" id="6154955at2759"/>
<dbReference type="RefSeq" id="XP_009162304.1">
    <property type="nucleotide sequence ID" value="XM_009164040.1"/>
</dbReference>
<dbReference type="GO" id="GO:0005576">
    <property type="term" value="C:extracellular region"/>
    <property type="evidence" value="ECO:0007669"/>
    <property type="project" value="UniProtKB-SubCell"/>
</dbReference>
<evidence type="ECO:0000259" key="6">
    <source>
        <dbReference type="PROSITE" id="PS50871"/>
    </source>
</evidence>
<evidence type="ECO:0000256" key="3">
    <source>
        <dbReference type="ARBA" id="ARBA00022729"/>
    </source>
</evidence>
<organism evidence="7 8">
    <name type="scientific">Opisthorchis viverrini</name>
    <name type="common">Southeast Asian liver fluke</name>
    <dbReference type="NCBI Taxonomy" id="6198"/>
    <lineage>
        <taxon>Eukaryota</taxon>
        <taxon>Metazoa</taxon>
        <taxon>Spiralia</taxon>
        <taxon>Lophotrochozoa</taxon>
        <taxon>Platyhelminthes</taxon>
        <taxon>Trematoda</taxon>
        <taxon>Digenea</taxon>
        <taxon>Opisthorchiida</taxon>
        <taxon>Opisthorchiata</taxon>
        <taxon>Opisthorchiidae</taxon>
        <taxon>Opisthorchis</taxon>
    </lineage>
</organism>
<evidence type="ECO:0000256" key="2">
    <source>
        <dbReference type="ARBA" id="ARBA00022525"/>
    </source>
</evidence>
<keyword evidence="2" id="KW-0964">Secreted</keyword>
<dbReference type="PANTHER" id="PTHR22923">
    <property type="entry name" value="CEREBELLIN-RELATED"/>
    <property type="match status" value="1"/>
</dbReference>
<keyword evidence="8" id="KW-1185">Reference proteome</keyword>
<dbReference type="InterPro" id="IPR050822">
    <property type="entry name" value="Cerebellin_Synaptic_Org"/>
</dbReference>
<dbReference type="AlphaFoldDB" id="A0A075A397"/>
<dbReference type="CTD" id="20314483"/>
<evidence type="ECO:0000256" key="1">
    <source>
        <dbReference type="ARBA" id="ARBA00004613"/>
    </source>
</evidence>
<accession>A0A075A397</accession>
<evidence type="ECO:0000256" key="5">
    <source>
        <dbReference type="SAM" id="SignalP"/>
    </source>
</evidence>
<dbReference type="InterPro" id="IPR008983">
    <property type="entry name" value="Tumour_necrosis_fac-like_dom"/>
</dbReference>
<evidence type="ECO:0000256" key="4">
    <source>
        <dbReference type="SAM" id="MobiDB-lite"/>
    </source>
</evidence>
<dbReference type="Proteomes" id="UP000054324">
    <property type="component" value="Unassembled WGS sequence"/>
</dbReference>
<evidence type="ECO:0000313" key="8">
    <source>
        <dbReference type="Proteomes" id="UP000054324"/>
    </source>
</evidence>
<feature type="chain" id="PRO_5001705428" description="C1q domain-containing protein" evidence="5">
    <location>
        <begin position="24"/>
        <end position="223"/>
    </location>
</feature>
<dbReference type="InterPro" id="IPR001073">
    <property type="entry name" value="C1q_dom"/>
</dbReference>
<dbReference type="Gene3D" id="2.60.120.40">
    <property type="match status" value="1"/>
</dbReference>
<dbReference type="GeneID" id="20314483"/>
<evidence type="ECO:0000313" key="7">
    <source>
        <dbReference type="EMBL" id="KER33841.1"/>
    </source>
</evidence>
<dbReference type="STRING" id="6198.A0A075A397"/>
<feature type="signal peptide" evidence="5">
    <location>
        <begin position="1"/>
        <end position="23"/>
    </location>
</feature>
<dbReference type="SMART" id="SM00110">
    <property type="entry name" value="C1Q"/>
    <property type="match status" value="1"/>
</dbReference>